<keyword evidence="12" id="KW-1185">Reference proteome</keyword>
<dbReference type="GO" id="GO:0043531">
    <property type="term" value="F:ADP binding"/>
    <property type="evidence" value="ECO:0007669"/>
    <property type="project" value="InterPro"/>
</dbReference>
<feature type="domain" description="Disease resistance N-terminal" evidence="8">
    <location>
        <begin position="7"/>
        <end position="92"/>
    </location>
</feature>
<dbReference type="EMBL" id="RWGY01000013">
    <property type="protein sequence ID" value="TVU24779.1"/>
    <property type="molecule type" value="Genomic_DNA"/>
</dbReference>
<protein>
    <recommendedName>
        <fullName evidence="13">AAA+ ATPase domain-containing protein</fullName>
    </recommendedName>
</protein>
<dbReference type="OrthoDB" id="3027644at2759"/>
<comment type="caution">
    <text evidence="11">The sequence shown here is derived from an EMBL/GenBank/DDBJ whole genome shotgun (WGS) entry which is preliminary data.</text>
</comment>
<feature type="domain" description="Disease resistance R13L4/SHOC-2-like LRR" evidence="10">
    <location>
        <begin position="550"/>
        <end position="906"/>
    </location>
</feature>
<gene>
    <name evidence="11" type="ORF">EJB05_27236</name>
</gene>
<dbReference type="GO" id="GO:0009626">
    <property type="term" value="P:plant-type hypersensitive response"/>
    <property type="evidence" value="ECO:0007669"/>
    <property type="project" value="UniProtKB-ARBA"/>
</dbReference>
<keyword evidence="3" id="KW-0677">Repeat</keyword>
<dbReference type="FunFam" id="3.40.50.300:FF:001091">
    <property type="entry name" value="Probable disease resistance protein At1g61300"/>
    <property type="match status" value="1"/>
</dbReference>
<keyword evidence="5" id="KW-0611">Plant defense</keyword>
<evidence type="ECO:0000256" key="1">
    <source>
        <dbReference type="ARBA" id="ARBA00008894"/>
    </source>
</evidence>
<dbReference type="InterPro" id="IPR058922">
    <property type="entry name" value="WHD_DRP"/>
</dbReference>
<proteinExistence type="inferred from homology"/>
<dbReference type="Pfam" id="PF00931">
    <property type="entry name" value="NB-ARC"/>
    <property type="match status" value="1"/>
</dbReference>
<evidence type="ECO:0000313" key="12">
    <source>
        <dbReference type="Proteomes" id="UP000324897"/>
    </source>
</evidence>
<dbReference type="InterPro" id="IPR041118">
    <property type="entry name" value="Rx_N"/>
</dbReference>
<feature type="domain" description="NB-ARC" evidence="7">
    <location>
        <begin position="179"/>
        <end position="333"/>
    </location>
</feature>
<evidence type="ECO:0000256" key="6">
    <source>
        <dbReference type="ARBA" id="ARBA00023054"/>
    </source>
</evidence>
<dbReference type="GO" id="GO:0002758">
    <property type="term" value="P:innate immune response-activating signaling pathway"/>
    <property type="evidence" value="ECO:0007669"/>
    <property type="project" value="UniProtKB-ARBA"/>
</dbReference>
<dbReference type="FunFam" id="1.10.10.10:FF:000322">
    <property type="entry name" value="Probable disease resistance protein At1g63360"/>
    <property type="match status" value="1"/>
</dbReference>
<comment type="similarity">
    <text evidence="1">Belongs to the disease resistance NB-LRR family.</text>
</comment>
<evidence type="ECO:0000256" key="5">
    <source>
        <dbReference type="ARBA" id="ARBA00022821"/>
    </source>
</evidence>
<feature type="domain" description="Disease resistance protein winged helix" evidence="9">
    <location>
        <begin position="432"/>
        <end position="502"/>
    </location>
</feature>
<dbReference type="SUPFAM" id="SSF52058">
    <property type="entry name" value="L domain-like"/>
    <property type="match status" value="1"/>
</dbReference>
<dbReference type="InterPro" id="IPR032675">
    <property type="entry name" value="LRR_dom_sf"/>
</dbReference>
<evidence type="ECO:0000313" key="11">
    <source>
        <dbReference type="EMBL" id="TVU24779.1"/>
    </source>
</evidence>
<reference evidence="11 12" key="1">
    <citation type="journal article" date="2019" name="Sci. Rep.">
        <title>A high-quality genome of Eragrostis curvula grass provides insights into Poaceae evolution and supports new strategies to enhance forage quality.</title>
        <authorList>
            <person name="Carballo J."/>
            <person name="Santos B.A.C.M."/>
            <person name="Zappacosta D."/>
            <person name="Garbus I."/>
            <person name="Selva J.P."/>
            <person name="Gallo C.A."/>
            <person name="Diaz A."/>
            <person name="Albertini E."/>
            <person name="Caccamo M."/>
            <person name="Echenique V."/>
        </authorList>
    </citation>
    <scope>NUCLEOTIDE SEQUENCE [LARGE SCALE GENOMIC DNA]</scope>
    <source>
        <strain evidence="12">cv. Victoria</strain>
        <tissue evidence="11">Leaf</tissue>
    </source>
</reference>
<evidence type="ECO:0000256" key="3">
    <source>
        <dbReference type="ARBA" id="ARBA00022737"/>
    </source>
</evidence>
<dbReference type="InterPro" id="IPR042197">
    <property type="entry name" value="Apaf_helical"/>
</dbReference>
<name>A0A5J9ULT8_9POAL</name>
<organism evidence="11 12">
    <name type="scientific">Eragrostis curvula</name>
    <name type="common">weeping love grass</name>
    <dbReference type="NCBI Taxonomy" id="38414"/>
    <lineage>
        <taxon>Eukaryota</taxon>
        <taxon>Viridiplantae</taxon>
        <taxon>Streptophyta</taxon>
        <taxon>Embryophyta</taxon>
        <taxon>Tracheophyta</taxon>
        <taxon>Spermatophyta</taxon>
        <taxon>Magnoliopsida</taxon>
        <taxon>Liliopsida</taxon>
        <taxon>Poales</taxon>
        <taxon>Poaceae</taxon>
        <taxon>PACMAD clade</taxon>
        <taxon>Chloridoideae</taxon>
        <taxon>Eragrostideae</taxon>
        <taxon>Eragrostidinae</taxon>
        <taxon>Eragrostis</taxon>
    </lineage>
</organism>
<evidence type="ECO:0000259" key="9">
    <source>
        <dbReference type="Pfam" id="PF23559"/>
    </source>
</evidence>
<dbReference type="InterPro" id="IPR002182">
    <property type="entry name" value="NB-ARC"/>
</dbReference>
<dbReference type="InterPro" id="IPR044974">
    <property type="entry name" value="Disease_R_plants"/>
</dbReference>
<feature type="non-terminal residue" evidence="11">
    <location>
        <position position="1"/>
    </location>
</feature>
<dbReference type="PANTHER" id="PTHR23155:SF1229">
    <property type="entry name" value="OS11G0550500 PROTEIN"/>
    <property type="match status" value="1"/>
</dbReference>
<keyword evidence="4" id="KW-0547">Nucleotide-binding</keyword>
<evidence type="ECO:0000256" key="4">
    <source>
        <dbReference type="ARBA" id="ARBA00022741"/>
    </source>
</evidence>
<evidence type="ECO:0000256" key="2">
    <source>
        <dbReference type="ARBA" id="ARBA00022614"/>
    </source>
</evidence>
<dbReference type="Gramene" id="TVU24779">
    <property type="protein sequence ID" value="TVU24779"/>
    <property type="gene ID" value="EJB05_27236"/>
</dbReference>
<dbReference type="Gene3D" id="3.80.10.10">
    <property type="entry name" value="Ribonuclease Inhibitor"/>
    <property type="match status" value="1"/>
</dbReference>
<evidence type="ECO:0008006" key="13">
    <source>
        <dbReference type="Google" id="ProtNLM"/>
    </source>
</evidence>
<dbReference type="Gene3D" id="3.40.50.300">
    <property type="entry name" value="P-loop containing nucleotide triphosphate hydrolases"/>
    <property type="match status" value="1"/>
</dbReference>
<dbReference type="AlphaFoldDB" id="A0A5J9ULT8"/>
<evidence type="ECO:0000259" key="8">
    <source>
        <dbReference type="Pfam" id="PF18052"/>
    </source>
</evidence>
<keyword evidence="6" id="KW-0175">Coiled coil</keyword>
<dbReference type="GO" id="GO:0042742">
    <property type="term" value="P:defense response to bacterium"/>
    <property type="evidence" value="ECO:0007669"/>
    <property type="project" value="UniProtKB-ARBA"/>
</dbReference>
<dbReference type="SUPFAM" id="SSF52540">
    <property type="entry name" value="P-loop containing nucleoside triphosphate hydrolases"/>
    <property type="match status" value="1"/>
</dbReference>
<dbReference type="InterPro" id="IPR038005">
    <property type="entry name" value="RX-like_CC"/>
</dbReference>
<dbReference type="Pfam" id="PF23559">
    <property type="entry name" value="WHD_DRP"/>
    <property type="match status" value="1"/>
</dbReference>
<dbReference type="PANTHER" id="PTHR23155">
    <property type="entry name" value="DISEASE RESISTANCE PROTEIN RP"/>
    <property type="match status" value="1"/>
</dbReference>
<dbReference type="Gene3D" id="1.20.5.4130">
    <property type="match status" value="1"/>
</dbReference>
<dbReference type="InterPro" id="IPR027417">
    <property type="entry name" value="P-loop_NTPase"/>
</dbReference>
<dbReference type="InterPro" id="IPR036388">
    <property type="entry name" value="WH-like_DNA-bd_sf"/>
</dbReference>
<sequence length="918" mass="104086">MQVVTGAMSTLLPKLANLLTEEYKLQKNIRGEIMFLKTELESMEAALLKISEAPIDEPPDNQVKIWAREVRELSYDIEDSVDTFMVRIDTHAPTRTNPYSFRGFFEKTTNLLTRAKIRHKIGIDIRGIKNHIKEVSERRDRYKVQNVATRPIGQTVDNLRLAALYKKTTELVGTKESTRELVQLLMVRPKKKKLRIVSIVGFGGLGKTTLAKLAYDKLKGDFKCGAFVSLSLTPNMINVFTNMLHQLGHKSEATWSEAQFIDELRKVLSGKRYLIVIDDIWSIFVWDTIKYALIENKLESKIIMTTRKLDVAKQANVVYPLKPLSLSDSRKLFYLRVFGCEHECPPNELARVSDNILTKCGGVPLAIITIASLLASKKGKEHSHACWSKVYLSMGSGLEDSSDIKDMRRILSLSYYDLPPHLKACLLYLGSYPEDSEINTEVLIWKLVGEGFVCKEEGKSIYEEGEHYIKELVNRSLIQPETIGPEEMVATFRIHDMVLDLITHLSSDDHFLTVLDGQSSNSLPNKIRRLSLQTSDEDDVKQLSTMSLTHVRSLTVSASSFHLVPSLSRFPMLLTLDLNGCKKVVDQHFRDICNLFHLRYLGLRSTGISKIPIEIRNLQFLLALDIGWTDIEELPSTFSQLQRLMYLCADYPVSISSGFGNLKYLEALIAIIVVESPTMLQHLEGMKELRSAKFQFYNWDEVGKKHFLQWLSNMPCLKYIEIYGCHGDLDSPFDRLSPTPQELQNIHMVGGVICAVPRWMSSLSTLSSVTIVLHTIGDEDLRLLGSMPSLASLSIKVEEETQERGNKLAIRDVYPFRCLKKLCIRHIMEVTFAPGAMQNLVAIHLAFELRQIIDQFGDSNFGLENLSSLVDISVEMICSNANINEVKIAEATFKKAVNRNSNRPTMNLVKYNVQLQPL</sequence>
<dbReference type="Gene3D" id="1.10.10.10">
    <property type="entry name" value="Winged helix-like DNA-binding domain superfamily/Winged helix DNA-binding domain"/>
    <property type="match status" value="1"/>
</dbReference>
<dbReference type="Gene3D" id="1.10.8.430">
    <property type="entry name" value="Helical domain of apoptotic protease-activating factors"/>
    <property type="match status" value="1"/>
</dbReference>
<dbReference type="Proteomes" id="UP000324897">
    <property type="component" value="Chromosome 2"/>
</dbReference>
<evidence type="ECO:0000259" key="10">
    <source>
        <dbReference type="Pfam" id="PF23598"/>
    </source>
</evidence>
<dbReference type="Pfam" id="PF23598">
    <property type="entry name" value="LRR_14"/>
    <property type="match status" value="1"/>
</dbReference>
<dbReference type="CDD" id="cd14798">
    <property type="entry name" value="RX-CC_like"/>
    <property type="match status" value="1"/>
</dbReference>
<dbReference type="Pfam" id="PF18052">
    <property type="entry name" value="Rx_N"/>
    <property type="match status" value="1"/>
</dbReference>
<keyword evidence="2" id="KW-0433">Leucine-rich repeat</keyword>
<evidence type="ECO:0000259" key="7">
    <source>
        <dbReference type="Pfam" id="PF00931"/>
    </source>
</evidence>
<accession>A0A5J9ULT8</accession>
<dbReference type="InterPro" id="IPR055414">
    <property type="entry name" value="LRR_R13L4/SHOC2-like"/>
</dbReference>
<dbReference type="PRINTS" id="PR00364">
    <property type="entry name" value="DISEASERSIST"/>
</dbReference>